<dbReference type="InterPro" id="IPR016909">
    <property type="entry name" value="rRNA_lsu_MeTfrase_F"/>
</dbReference>
<evidence type="ECO:0000256" key="6">
    <source>
        <dbReference type="SAM" id="MobiDB-lite"/>
    </source>
</evidence>
<keyword evidence="3" id="KW-0489">Methyltransferase</keyword>
<evidence type="ECO:0000256" key="2">
    <source>
        <dbReference type="ARBA" id="ARBA00022552"/>
    </source>
</evidence>
<dbReference type="Gene3D" id="3.40.50.150">
    <property type="entry name" value="Vaccinia Virus protein VP39"/>
    <property type="match status" value="1"/>
</dbReference>
<comment type="caution">
    <text evidence="7">The sequence shown here is derived from an EMBL/GenBank/DDBJ whole genome shotgun (WGS) entry which is preliminary data.</text>
</comment>
<organism evidence="7 8">
    <name type="scientific">Durusdinium trenchii</name>
    <dbReference type="NCBI Taxonomy" id="1381693"/>
    <lineage>
        <taxon>Eukaryota</taxon>
        <taxon>Sar</taxon>
        <taxon>Alveolata</taxon>
        <taxon>Dinophyceae</taxon>
        <taxon>Suessiales</taxon>
        <taxon>Symbiodiniaceae</taxon>
        <taxon>Durusdinium</taxon>
    </lineage>
</organism>
<dbReference type="PANTHER" id="PTHR13393">
    <property type="entry name" value="SAM-DEPENDENT METHYLTRANSFERASE"/>
    <property type="match status" value="1"/>
</dbReference>
<feature type="compositionally biased region" description="Basic residues" evidence="6">
    <location>
        <begin position="323"/>
        <end position="338"/>
    </location>
</feature>
<dbReference type="PIRSF" id="PIRSF029038">
    <property type="entry name" value="Mtase_YbiN_prd"/>
    <property type="match status" value="1"/>
</dbReference>
<feature type="region of interest" description="Disordered" evidence="6">
    <location>
        <begin position="303"/>
        <end position="343"/>
    </location>
</feature>
<keyword evidence="8" id="KW-1185">Reference proteome</keyword>
<name>A0ABP0T235_9DINO</name>
<accession>A0ABP0T235</accession>
<dbReference type="EMBL" id="CAXAMN010029116">
    <property type="protein sequence ID" value="CAK9118747.1"/>
    <property type="molecule type" value="Genomic_DNA"/>
</dbReference>
<evidence type="ECO:0000313" key="7">
    <source>
        <dbReference type="EMBL" id="CAK9118747.1"/>
    </source>
</evidence>
<dbReference type="PANTHER" id="PTHR13393:SF0">
    <property type="entry name" value="RNA N6-ADENOSINE-METHYLTRANSFERASE METTL16"/>
    <property type="match status" value="1"/>
</dbReference>
<protein>
    <recommendedName>
        <fullName evidence="9">U6 small nuclear RNA (adenine-(43)-N(6))-methyltransferase</fullName>
    </recommendedName>
</protein>
<dbReference type="SUPFAM" id="SSF53335">
    <property type="entry name" value="S-adenosyl-L-methionine-dependent methyltransferases"/>
    <property type="match status" value="1"/>
</dbReference>
<evidence type="ECO:0008006" key="9">
    <source>
        <dbReference type="Google" id="ProtNLM"/>
    </source>
</evidence>
<evidence type="ECO:0000256" key="3">
    <source>
        <dbReference type="ARBA" id="ARBA00022603"/>
    </source>
</evidence>
<evidence type="ECO:0000256" key="1">
    <source>
        <dbReference type="ARBA" id="ARBA00022490"/>
    </source>
</evidence>
<evidence type="ECO:0000313" key="8">
    <source>
        <dbReference type="Proteomes" id="UP001642484"/>
    </source>
</evidence>
<keyword evidence="2" id="KW-0698">rRNA processing</keyword>
<dbReference type="InterPro" id="IPR029063">
    <property type="entry name" value="SAM-dependent_MTases_sf"/>
</dbReference>
<reference evidence="7 8" key="1">
    <citation type="submission" date="2024-02" db="EMBL/GenBank/DDBJ databases">
        <authorList>
            <person name="Chen Y."/>
            <person name="Shah S."/>
            <person name="Dougan E. K."/>
            <person name="Thang M."/>
            <person name="Chan C."/>
        </authorList>
    </citation>
    <scope>NUCLEOTIDE SEQUENCE [LARGE SCALE GENOMIC DNA]</scope>
</reference>
<dbReference type="Pfam" id="PF05971">
    <property type="entry name" value="Methyltransf_10"/>
    <property type="match status" value="1"/>
</dbReference>
<dbReference type="InterPro" id="IPR010286">
    <property type="entry name" value="METTL16/RlmF"/>
</dbReference>
<gene>
    <name evidence="7" type="ORF">CCMP2556_LOCUS55756</name>
</gene>
<sequence length="363" mass="41816">MHPRNKHRIYLDYRELAKKQTGLQPFVFENQWGGASIDYSDPDALEELTRALLAEFYDIRHWRLPKGYLCPPVPQRADYIHVLADLLQHSLHEMEPRGPSVCGLDVGTGASCIYSLLGTREYGWSFIASDIDETALTNAEKLLNENGLKERITLRQQQDPRRALRGILLPHEVVAFSICNPPFHETIEHARQAASSKWKRLGKELKRKNYQGQEPELCCEGGEVGFVTRLMEESAKVRFRSRCLWYSSLLSRHSSLQPIFERLGELGAKRRRFELQQGRNVKWVVAWSFFPRTERRKRLEEMLQTGRDGPNEVSAARAEGPRRPRAKTKVTKKSRKKGVTGYGLPEDLAWSRKRGSKESTRFG</sequence>
<evidence type="ECO:0000256" key="5">
    <source>
        <dbReference type="ARBA" id="ARBA00022691"/>
    </source>
</evidence>
<keyword evidence="4" id="KW-0808">Transferase</keyword>
<evidence type="ECO:0000256" key="4">
    <source>
        <dbReference type="ARBA" id="ARBA00022679"/>
    </source>
</evidence>
<dbReference type="Proteomes" id="UP001642484">
    <property type="component" value="Unassembled WGS sequence"/>
</dbReference>
<dbReference type="NCBIfam" id="NF008725">
    <property type="entry name" value="PRK11727.1"/>
    <property type="match status" value="1"/>
</dbReference>
<proteinExistence type="predicted"/>
<keyword evidence="5" id="KW-0949">S-adenosyl-L-methionine</keyword>
<keyword evidence="1" id="KW-0963">Cytoplasm</keyword>